<dbReference type="Gene3D" id="3.40.960.10">
    <property type="entry name" value="VSR Endonuclease"/>
    <property type="match status" value="1"/>
</dbReference>
<accession>A0ABT4R4L4</accession>
<evidence type="ECO:0000313" key="8">
    <source>
        <dbReference type="Proteomes" id="UP001152178"/>
    </source>
</evidence>
<reference evidence="7" key="1">
    <citation type="submission" date="2022-11" db="EMBL/GenBank/DDBJ databases">
        <authorList>
            <person name="Coimbra C."/>
        </authorList>
    </citation>
    <scope>NUCLEOTIDE SEQUENCE</scope>
    <source>
        <strain evidence="7">Jales19</strain>
    </source>
</reference>
<evidence type="ECO:0000256" key="3">
    <source>
        <dbReference type="ARBA" id="ARBA00022763"/>
    </source>
</evidence>
<name>A0ABT4R4L4_9HYPH</name>
<dbReference type="RefSeq" id="WP_269908949.1">
    <property type="nucleotide sequence ID" value="NZ_JAPFQA010000037.1"/>
</dbReference>
<proteinExistence type="inferred from homology"/>
<dbReference type="EMBL" id="JAPFQA010000037">
    <property type="protein sequence ID" value="MCZ8548701.1"/>
    <property type="molecule type" value="Genomic_DNA"/>
</dbReference>
<evidence type="ECO:0000256" key="5">
    <source>
        <dbReference type="ARBA" id="ARBA00023204"/>
    </source>
</evidence>
<evidence type="ECO:0000256" key="2">
    <source>
        <dbReference type="ARBA" id="ARBA00022759"/>
    </source>
</evidence>
<keyword evidence="3 6" id="KW-0227">DNA damage</keyword>
<dbReference type="EC" id="3.1.-.-" evidence="6"/>
<dbReference type="CDD" id="cd00221">
    <property type="entry name" value="Vsr"/>
    <property type="match status" value="1"/>
</dbReference>
<sequence length="135" mass="15461">MDKLSTEARSANMKAIRSVNTRPEMTVRRAVHRLGFRYRLHRRDLPGTPDLVFGPRQKAIFVHGCYWHGHGCKRGGKGAKSNAGYWGPKIARNKERDAKAEFDLREAGWQVLVLWECDLSDNDALELRLSHFLMG</sequence>
<evidence type="ECO:0000256" key="6">
    <source>
        <dbReference type="PIRNR" id="PIRNR018267"/>
    </source>
</evidence>
<evidence type="ECO:0000256" key="4">
    <source>
        <dbReference type="ARBA" id="ARBA00022801"/>
    </source>
</evidence>
<comment type="similarity">
    <text evidence="6">Belongs to the vsr family.</text>
</comment>
<keyword evidence="5 6" id="KW-0234">DNA repair</keyword>
<comment type="caution">
    <text evidence="7">The sequence shown here is derived from an EMBL/GenBank/DDBJ whole genome shotgun (WGS) entry which is preliminary data.</text>
</comment>
<comment type="function">
    <text evidence="6">May nick specific sequences that contain T:G mispairs resulting from m5C-deamination.</text>
</comment>
<dbReference type="SUPFAM" id="SSF52980">
    <property type="entry name" value="Restriction endonuclease-like"/>
    <property type="match status" value="1"/>
</dbReference>
<evidence type="ECO:0000256" key="1">
    <source>
        <dbReference type="ARBA" id="ARBA00022722"/>
    </source>
</evidence>
<keyword evidence="4 6" id="KW-0378">Hydrolase</keyword>
<dbReference type="GO" id="GO:0004519">
    <property type="term" value="F:endonuclease activity"/>
    <property type="evidence" value="ECO:0007669"/>
    <property type="project" value="UniProtKB-KW"/>
</dbReference>
<dbReference type="InterPro" id="IPR011335">
    <property type="entry name" value="Restrct_endonuc-II-like"/>
</dbReference>
<keyword evidence="1 6" id="KW-0540">Nuclease</keyword>
<evidence type="ECO:0000313" key="7">
    <source>
        <dbReference type="EMBL" id="MCZ8548701.1"/>
    </source>
</evidence>
<dbReference type="Pfam" id="PF03852">
    <property type="entry name" value="Vsr"/>
    <property type="match status" value="1"/>
</dbReference>
<dbReference type="InterPro" id="IPR004603">
    <property type="entry name" value="DNA_mismatch_endonuc_vsr"/>
</dbReference>
<keyword evidence="2 6" id="KW-0255">Endonuclease</keyword>
<dbReference type="NCBIfam" id="TIGR00632">
    <property type="entry name" value="vsr"/>
    <property type="match status" value="1"/>
</dbReference>
<dbReference type="Proteomes" id="UP001152178">
    <property type="component" value="Unassembled WGS sequence"/>
</dbReference>
<organism evidence="7 8">
    <name type="scientific">Mesorhizobium qingshengii</name>
    <dbReference type="NCBI Taxonomy" id="1165689"/>
    <lineage>
        <taxon>Bacteria</taxon>
        <taxon>Pseudomonadati</taxon>
        <taxon>Pseudomonadota</taxon>
        <taxon>Alphaproteobacteria</taxon>
        <taxon>Hyphomicrobiales</taxon>
        <taxon>Phyllobacteriaceae</taxon>
        <taxon>Mesorhizobium</taxon>
    </lineage>
</organism>
<gene>
    <name evidence="7" type="ORF">OOJ09_31490</name>
</gene>
<keyword evidence="8" id="KW-1185">Reference proteome</keyword>
<protein>
    <recommendedName>
        <fullName evidence="6">Very short patch repair endonuclease</fullName>
        <ecNumber evidence="6">3.1.-.-</ecNumber>
    </recommendedName>
</protein>
<dbReference type="PIRSF" id="PIRSF018267">
    <property type="entry name" value="VSR_endonuc"/>
    <property type="match status" value="1"/>
</dbReference>